<dbReference type="EMBL" id="JAUSUP010000023">
    <property type="protein sequence ID" value="MDQ0353069.1"/>
    <property type="molecule type" value="Genomic_DNA"/>
</dbReference>
<evidence type="ECO:0000313" key="1">
    <source>
        <dbReference type="EMBL" id="MDQ0353069.1"/>
    </source>
</evidence>
<accession>A0ABU0DX69</accession>
<proteinExistence type="predicted"/>
<sequence length="40" mass="4610">MGETQASFYLSALTKIYQRSQKFISAHKNLSALTKIYQRS</sequence>
<reference evidence="1 2" key="1">
    <citation type="submission" date="2023-07" db="EMBL/GenBank/DDBJ databases">
        <title>Genomic Encyclopedia of Type Strains, Phase IV (KMG-IV): sequencing the most valuable type-strain genomes for metagenomic binning, comparative biology and taxonomic classification.</title>
        <authorList>
            <person name="Goeker M."/>
        </authorList>
    </citation>
    <scope>NUCLEOTIDE SEQUENCE [LARGE SCALE GENOMIC DNA]</scope>
    <source>
        <strain evidence="1 2">DSM 15448</strain>
    </source>
</reference>
<gene>
    <name evidence="1" type="ORF">J2R98_002930</name>
</gene>
<organism evidence="1 2">
    <name type="scientific">Alkalibacillus filiformis</name>
    <dbReference type="NCBI Taxonomy" id="200990"/>
    <lineage>
        <taxon>Bacteria</taxon>
        <taxon>Bacillati</taxon>
        <taxon>Bacillota</taxon>
        <taxon>Bacilli</taxon>
        <taxon>Bacillales</taxon>
        <taxon>Bacillaceae</taxon>
        <taxon>Alkalibacillus</taxon>
    </lineage>
</organism>
<dbReference type="Proteomes" id="UP001236723">
    <property type="component" value="Unassembled WGS sequence"/>
</dbReference>
<name>A0ABU0DX69_9BACI</name>
<evidence type="ECO:0000313" key="2">
    <source>
        <dbReference type="Proteomes" id="UP001236723"/>
    </source>
</evidence>
<protein>
    <submittedName>
        <fullName evidence="1">Uncharacterized protein</fullName>
    </submittedName>
</protein>
<feature type="non-terminal residue" evidence="1">
    <location>
        <position position="40"/>
    </location>
</feature>
<keyword evidence="2" id="KW-1185">Reference proteome</keyword>
<comment type="caution">
    <text evidence="1">The sequence shown here is derived from an EMBL/GenBank/DDBJ whole genome shotgun (WGS) entry which is preliminary data.</text>
</comment>